<comment type="caution">
    <text evidence="3">The sequence shown here is derived from an EMBL/GenBank/DDBJ whole genome shotgun (WGS) entry which is preliminary data.</text>
</comment>
<dbReference type="EMBL" id="JAAGRQ010000065">
    <property type="protein sequence ID" value="NDY57863.1"/>
    <property type="molecule type" value="Genomic_DNA"/>
</dbReference>
<dbReference type="InterPro" id="IPR054656">
    <property type="entry name" value="DVU_1557-like"/>
</dbReference>
<proteinExistence type="predicted"/>
<evidence type="ECO:0000313" key="4">
    <source>
        <dbReference type="Proteomes" id="UP000469724"/>
    </source>
</evidence>
<reference evidence="3 4" key="1">
    <citation type="submission" date="2020-02" db="EMBL/GenBank/DDBJ databases">
        <title>Comparative genomics of sulfur disproportionating microorganisms.</title>
        <authorList>
            <person name="Ward L.M."/>
            <person name="Bertran E."/>
            <person name="Johnston D.T."/>
        </authorList>
    </citation>
    <scope>NUCLEOTIDE SEQUENCE [LARGE SCALE GENOMIC DNA]</scope>
    <source>
        <strain evidence="3 4">DSM 3696</strain>
    </source>
</reference>
<organism evidence="3 4">
    <name type="scientific">Desulfolutivibrio sulfodismutans</name>
    <dbReference type="NCBI Taxonomy" id="63561"/>
    <lineage>
        <taxon>Bacteria</taxon>
        <taxon>Pseudomonadati</taxon>
        <taxon>Thermodesulfobacteriota</taxon>
        <taxon>Desulfovibrionia</taxon>
        <taxon>Desulfovibrionales</taxon>
        <taxon>Desulfovibrionaceae</taxon>
        <taxon>Desulfolutivibrio</taxon>
    </lineage>
</organism>
<dbReference type="AlphaFoldDB" id="A0A7K3NPV7"/>
<dbReference type="Pfam" id="PF24292">
    <property type="entry name" value="DUF7479"/>
    <property type="match status" value="1"/>
</dbReference>
<feature type="transmembrane region" description="Helical" evidence="1">
    <location>
        <begin position="32"/>
        <end position="52"/>
    </location>
</feature>
<gene>
    <name evidence="3" type="ORF">G3N56_14095</name>
</gene>
<keyword evidence="1" id="KW-0472">Membrane</keyword>
<keyword evidence="3" id="KW-0238">DNA-binding</keyword>
<name>A0A7K3NPV7_9BACT</name>
<keyword evidence="4" id="KW-1185">Reference proteome</keyword>
<dbReference type="Proteomes" id="UP000469724">
    <property type="component" value="Unassembled WGS sequence"/>
</dbReference>
<accession>A0A7K3NPV7</accession>
<dbReference type="InterPro" id="IPR055902">
    <property type="entry name" value="DUF7479"/>
</dbReference>
<dbReference type="NCBIfam" id="NF045645">
    <property type="entry name" value="DVU_1557_fam"/>
    <property type="match status" value="1"/>
</dbReference>
<sequence length="71" mass="7417">MSMEPAYAPDAGDWTCGRCGGPLLQSKVEVSYLGSVFAVILPTCPACGLTLVPKSLAEGKMAEVEALLEDK</sequence>
<feature type="domain" description="DUF7479" evidence="2">
    <location>
        <begin position="13"/>
        <end position="71"/>
    </location>
</feature>
<evidence type="ECO:0000313" key="3">
    <source>
        <dbReference type="EMBL" id="NDY57863.1"/>
    </source>
</evidence>
<keyword evidence="1" id="KW-1133">Transmembrane helix</keyword>
<dbReference type="RefSeq" id="WP_163302940.1">
    <property type="nucleotide sequence ID" value="NZ_JAAGRQ010000065.1"/>
</dbReference>
<evidence type="ECO:0000256" key="1">
    <source>
        <dbReference type="SAM" id="Phobius"/>
    </source>
</evidence>
<protein>
    <submittedName>
        <fullName evidence="3">DNA-binding protein</fullName>
    </submittedName>
</protein>
<dbReference type="GO" id="GO:0003677">
    <property type="term" value="F:DNA binding"/>
    <property type="evidence" value="ECO:0007669"/>
    <property type="project" value="UniProtKB-KW"/>
</dbReference>
<evidence type="ECO:0000259" key="2">
    <source>
        <dbReference type="Pfam" id="PF24292"/>
    </source>
</evidence>
<keyword evidence="1" id="KW-0812">Transmembrane</keyword>